<dbReference type="AlphaFoldDB" id="A0A645E225"/>
<proteinExistence type="inferred from homology"/>
<dbReference type="Gene3D" id="3.10.129.10">
    <property type="entry name" value="Hotdog Thioesterase"/>
    <property type="match status" value="1"/>
</dbReference>
<dbReference type="PANTHER" id="PTHR31793:SF27">
    <property type="entry name" value="NOVEL THIOESTERASE SUPERFAMILY DOMAIN AND SAPOSIN A-TYPE DOMAIN CONTAINING PROTEIN (0610012H03RIK)"/>
    <property type="match status" value="1"/>
</dbReference>
<organism evidence="3">
    <name type="scientific">bioreactor metagenome</name>
    <dbReference type="NCBI Taxonomy" id="1076179"/>
    <lineage>
        <taxon>unclassified sequences</taxon>
        <taxon>metagenomes</taxon>
        <taxon>ecological metagenomes</taxon>
    </lineage>
</organism>
<dbReference type="NCBIfam" id="TIGR00051">
    <property type="entry name" value="YbgC/FadM family acyl-CoA thioesterase"/>
    <property type="match status" value="1"/>
</dbReference>
<dbReference type="InterPro" id="IPR029069">
    <property type="entry name" value="HotDog_dom_sf"/>
</dbReference>
<dbReference type="InterPro" id="IPR050563">
    <property type="entry name" value="4-hydroxybenzoyl-CoA_TE"/>
</dbReference>
<dbReference type="EC" id="3.1.-.-" evidence="3"/>
<dbReference type="PANTHER" id="PTHR31793">
    <property type="entry name" value="4-HYDROXYBENZOYL-COA THIOESTERASE FAMILY MEMBER"/>
    <property type="match status" value="1"/>
</dbReference>
<dbReference type="PIRSF" id="PIRSF003230">
    <property type="entry name" value="YbgC"/>
    <property type="match status" value="1"/>
</dbReference>
<accession>A0A645E225</accession>
<evidence type="ECO:0000256" key="2">
    <source>
        <dbReference type="ARBA" id="ARBA00022801"/>
    </source>
</evidence>
<dbReference type="CDD" id="cd00586">
    <property type="entry name" value="4HBT"/>
    <property type="match status" value="1"/>
</dbReference>
<dbReference type="SUPFAM" id="SSF54637">
    <property type="entry name" value="Thioesterase/thiol ester dehydrase-isomerase"/>
    <property type="match status" value="1"/>
</dbReference>
<keyword evidence="2 3" id="KW-0378">Hydrolase</keyword>
<comment type="similarity">
    <text evidence="1">Belongs to the 4-hydroxybenzoyl-CoA thioesterase family.</text>
</comment>
<evidence type="ECO:0000256" key="1">
    <source>
        <dbReference type="ARBA" id="ARBA00005953"/>
    </source>
</evidence>
<dbReference type="EMBL" id="VSSQ01042187">
    <property type="protein sequence ID" value="MPM95727.1"/>
    <property type="molecule type" value="Genomic_DNA"/>
</dbReference>
<gene>
    <name evidence="3" type="ORF">SDC9_142882</name>
</gene>
<dbReference type="GO" id="GO:0047617">
    <property type="term" value="F:fatty acyl-CoA hydrolase activity"/>
    <property type="evidence" value="ECO:0007669"/>
    <property type="project" value="TreeGrafter"/>
</dbReference>
<protein>
    <submittedName>
        <fullName evidence="3">Putative esterase</fullName>
        <ecNumber evidence="3">3.1.-.-</ecNumber>
    </submittedName>
</protein>
<reference evidence="3" key="1">
    <citation type="submission" date="2019-08" db="EMBL/GenBank/DDBJ databases">
        <authorList>
            <person name="Kucharzyk K."/>
            <person name="Murdoch R.W."/>
            <person name="Higgins S."/>
            <person name="Loffler F."/>
        </authorList>
    </citation>
    <scope>NUCLEOTIDE SEQUENCE</scope>
</reference>
<comment type="caution">
    <text evidence="3">The sequence shown here is derived from an EMBL/GenBank/DDBJ whole genome shotgun (WGS) entry which is preliminary data.</text>
</comment>
<evidence type="ECO:0000313" key="3">
    <source>
        <dbReference type="EMBL" id="MPM95727.1"/>
    </source>
</evidence>
<name>A0A645E225_9ZZZZ</name>
<sequence length="141" mass="16371">MIHETTLRARYGETDQMGIIYHPNYYVYFEIGRTEFLREMGGMSYKDMEDAGIMLPIVETHCRYRIPARYDDCLIVKTGIKDMTVARISFSYQLVRAEDGEILAEGETVSAFTNKEGRPVNLKKFNPEIYDKLFSFKTKAV</sequence>
<dbReference type="Pfam" id="PF13279">
    <property type="entry name" value="4HBT_2"/>
    <property type="match status" value="1"/>
</dbReference>
<dbReference type="InterPro" id="IPR006684">
    <property type="entry name" value="YbgC/YbaW"/>
</dbReference>